<evidence type="ECO:0000256" key="12">
    <source>
        <dbReference type="ARBA" id="ARBA00023170"/>
    </source>
</evidence>
<dbReference type="PRINTS" id="PR01033">
    <property type="entry name" value="PHYTOCHROME"/>
</dbReference>
<evidence type="ECO:0000256" key="6">
    <source>
        <dbReference type="ARBA" id="ARBA00022679"/>
    </source>
</evidence>
<dbReference type="GO" id="GO:0000156">
    <property type="term" value="F:phosphorelay response regulator activity"/>
    <property type="evidence" value="ECO:0007669"/>
    <property type="project" value="TreeGrafter"/>
</dbReference>
<dbReference type="Pfam" id="PF02518">
    <property type="entry name" value="HATPase_c"/>
    <property type="match status" value="1"/>
</dbReference>
<dbReference type="InterPro" id="IPR003594">
    <property type="entry name" value="HATPase_dom"/>
</dbReference>
<keyword evidence="4" id="KW-0600">Photoreceptor protein</keyword>
<keyword evidence="16" id="KW-1185">Reference proteome</keyword>
<dbReference type="InterPro" id="IPR050351">
    <property type="entry name" value="BphY/WalK/GraS-like"/>
</dbReference>
<dbReference type="Proteomes" id="UP000275348">
    <property type="component" value="Unassembled WGS sequence"/>
</dbReference>
<dbReference type="PANTHER" id="PTHR42878:SF7">
    <property type="entry name" value="SENSOR HISTIDINE KINASE GLRK"/>
    <property type="match status" value="1"/>
</dbReference>
<dbReference type="InterPro" id="IPR003018">
    <property type="entry name" value="GAF"/>
</dbReference>
<keyword evidence="9" id="KW-0067">ATP-binding</keyword>
<dbReference type="PROSITE" id="PS50109">
    <property type="entry name" value="HIS_KIN"/>
    <property type="match status" value="1"/>
</dbReference>
<dbReference type="OrthoDB" id="9766459at2"/>
<dbReference type="InterPro" id="IPR016132">
    <property type="entry name" value="Phyto_chromo_attachment"/>
</dbReference>
<protein>
    <recommendedName>
        <fullName evidence="3">histidine kinase</fullName>
        <ecNumber evidence="3">2.7.13.3</ecNumber>
    </recommendedName>
</protein>
<dbReference type="SUPFAM" id="SSF47384">
    <property type="entry name" value="Homodimeric domain of signal transducing histidine kinase"/>
    <property type="match status" value="1"/>
</dbReference>
<dbReference type="InterPro" id="IPR001294">
    <property type="entry name" value="Phytochrome"/>
</dbReference>
<evidence type="ECO:0000259" key="13">
    <source>
        <dbReference type="PROSITE" id="PS50046"/>
    </source>
</evidence>
<dbReference type="RefSeq" id="WP_121934921.1">
    <property type="nucleotide sequence ID" value="NZ_RDOJ01000012.1"/>
</dbReference>
<dbReference type="Gene3D" id="1.10.287.130">
    <property type="match status" value="1"/>
</dbReference>
<dbReference type="EMBL" id="RDOJ01000012">
    <property type="protein sequence ID" value="RLZ08702.1"/>
    <property type="molecule type" value="Genomic_DNA"/>
</dbReference>
<dbReference type="Pfam" id="PF08446">
    <property type="entry name" value="PAS_2"/>
    <property type="match status" value="1"/>
</dbReference>
<dbReference type="InterPro" id="IPR013515">
    <property type="entry name" value="Phytochrome_cen-reg"/>
</dbReference>
<keyword evidence="8" id="KW-0418">Kinase</keyword>
<keyword evidence="5" id="KW-0716">Sensory transduction</keyword>
<reference evidence="15 16" key="1">
    <citation type="submission" date="2018-10" db="EMBL/GenBank/DDBJ databases">
        <authorList>
            <person name="Chen X."/>
        </authorList>
    </citation>
    <scope>NUCLEOTIDE SEQUENCE [LARGE SCALE GENOMIC DNA]</scope>
    <source>
        <strain evidence="15 16">YIM 102668</strain>
    </source>
</reference>
<name>A0A3L9M7A2_9FLAO</name>
<dbReference type="SMART" id="SM00388">
    <property type="entry name" value="HisKA"/>
    <property type="match status" value="1"/>
</dbReference>
<feature type="domain" description="Histidine kinase" evidence="14">
    <location>
        <begin position="514"/>
        <end position="726"/>
    </location>
</feature>
<dbReference type="SUPFAM" id="SSF55785">
    <property type="entry name" value="PYP-like sensor domain (PAS domain)"/>
    <property type="match status" value="1"/>
</dbReference>
<dbReference type="GO" id="GO:0006355">
    <property type="term" value="P:regulation of DNA-templated transcription"/>
    <property type="evidence" value="ECO:0007669"/>
    <property type="project" value="InterPro"/>
</dbReference>
<dbReference type="GO" id="GO:0009584">
    <property type="term" value="P:detection of visible light"/>
    <property type="evidence" value="ECO:0007669"/>
    <property type="project" value="InterPro"/>
</dbReference>
<dbReference type="InterPro" id="IPR035965">
    <property type="entry name" value="PAS-like_dom_sf"/>
</dbReference>
<keyword evidence="12" id="KW-0675">Receptor</keyword>
<organism evidence="15 16">
    <name type="scientific">Faecalibacter macacae</name>
    <dbReference type="NCBI Taxonomy" id="1859289"/>
    <lineage>
        <taxon>Bacteria</taxon>
        <taxon>Pseudomonadati</taxon>
        <taxon>Bacteroidota</taxon>
        <taxon>Flavobacteriia</taxon>
        <taxon>Flavobacteriales</taxon>
        <taxon>Weeksellaceae</taxon>
        <taxon>Faecalibacter</taxon>
    </lineage>
</organism>
<sequence length="732" mass="85117">MNNLKFQTCEDEPIHFLNEINDLGYVIGVDVTSFEIKFVSENITEILNNQYSLDQILGSELNDLFQFDIDFTSIHHRKEGNYQKEYYSINGKSYFVIVYHYQNNFYIELEEDIDPDFRPSFDVYAENILFSNTIKENWQKLISSIKSIIGYNRVLVYKFLEDGSGVCIAEEVDEGFKSYLGLHFPEFDIPSQARSLYLKKRNRLVSDIDGKRVQLVSKNNESIDLTHSEFRALSKVHLQYLRNFNAKASFSVSLVVNGKLWGLVACHNEKPKHIPINLRLQCLALTKLSRVSFVNFKYEKEIKFKQEFNSLLVRLKETLLIEDDYEKIINNFDGMLKFSKADGVAFVKDGKIYSYGDVPSNEEILVIRRWAKENKELELYVSNTFYKDFESELNIGPKAAGVIFKFLNKDNGSFLIWTKKEMEKAIDWAGNPKKLKSHISVYDGINSIEPRNDFSLWHEISNKESKSWKKKEIEVIKEIVTLILETSLTKSFKIADLYNQLKNVNEELDAFSYTISHDLRTPLAVMKLNCQMLQRSLEKENLNYDRLKNVILEIDNLTEMMEEILLLSKMKKSEIVLQEINCDELINRIVYESKIYNNLPNTEVVLNNLHNVFADKTMAYEIFLNVINNAIKYSSKADKPRVEISSESEKDFITYKIKDNGIGIKESDREKMFKLFSRMSNTDGFRGSGVGLSIVYRMMARLDGTIEYTSKENIGTEFIMKFKIPTLKKGIN</sequence>
<evidence type="ECO:0000256" key="10">
    <source>
        <dbReference type="ARBA" id="ARBA00022991"/>
    </source>
</evidence>
<comment type="similarity">
    <text evidence="2">In the N-terminal section; belongs to the phytochrome family.</text>
</comment>
<evidence type="ECO:0000256" key="9">
    <source>
        <dbReference type="ARBA" id="ARBA00022840"/>
    </source>
</evidence>
<dbReference type="Pfam" id="PF00512">
    <property type="entry name" value="HisKA"/>
    <property type="match status" value="1"/>
</dbReference>
<evidence type="ECO:0000313" key="15">
    <source>
        <dbReference type="EMBL" id="RLZ08702.1"/>
    </source>
</evidence>
<dbReference type="GO" id="GO:0030295">
    <property type="term" value="F:protein kinase activator activity"/>
    <property type="evidence" value="ECO:0007669"/>
    <property type="project" value="TreeGrafter"/>
</dbReference>
<keyword evidence="10" id="KW-0157">Chromophore</keyword>
<dbReference type="InterPro" id="IPR003661">
    <property type="entry name" value="HisK_dim/P_dom"/>
</dbReference>
<keyword evidence="11" id="KW-0902">Two-component regulatory system</keyword>
<evidence type="ECO:0000313" key="16">
    <source>
        <dbReference type="Proteomes" id="UP000275348"/>
    </source>
</evidence>
<evidence type="ECO:0000256" key="7">
    <source>
        <dbReference type="ARBA" id="ARBA00022741"/>
    </source>
</evidence>
<dbReference type="SUPFAM" id="SSF55874">
    <property type="entry name" value="ATPase domain of HSP90 chaperone/DNA topoisomerase II/histidine kinase"/>
    <property type="match status" value="1"/>
</dbReference>
<dbReference type="GO" id="GO:0007234">
    <property type="term" value="P:osmosensory signaling via phosphorelay pathway"/>
    <property type="evidence" value="ECO:0007669"/>
    <property type="project" value="TreeGrafter"/>
</dbReference>
<dbReference type="PROSITE" id="PS50046">
    <property type="entry name" value="PHYTOCHROME_2"/>
    <property type="match status" value="1"/>
</dbReference>
<dbReference type="InterPro" id="IPR036097">
    <property type="entry name" value="HisK_dim/P_sf"/>
</dbReference>
<feature type="domain" description="Phytochrome chromophore attachment site" evidence="13">
    <location>
        <begin position="133"/>
        <end position="287"/>
    </location>
</feature>
<evidence type="ECO:0000256" key="3">
    <source>
        <dbReference type="ARBA" id="ARBA00012438"/>
    </source>
</evidence>
<dbReference type="Gene3D" id="3.30.450.20">
    <property type="entry name" value="PAS domain"/>
    <property type="match status" value="1"/>
</dbReference>
<evidence type="ECO:0000256" key="2">
    <source>
        <dbReference type="ARBA" id="ARBA00006402"/>
    </source>
</evidence>
<dbReference type="InterPro" id="IPR043150">
    <property type="entry name" value="Phytochrome_PHY_sf"/>
</dbReference>
<dbReference type="PANTHER" id="PTHR42878">
    <property type="entry name" value="TWO-COMPONENT HISTIDINE KINASE"/>
    <property type="match status" value="1"/>
</dbReference>
<dbReference type="Pfam" id="PF00360">
    <property type="entry name" value="PHY"/>
    <property type="match status" value="1"/>
</dbReference>
<evidence type="ECO:0000256" key="11">
    <source>
        <dbReference type="ARBA" id="ARBA00023012"/>
    </source>
</evidence>
<keyword evidence="6" id="KW-0808">Transferase</keyword>
<evidence type="ECO:0000259" key="14">
    <source>
        <dbReference type="PROSITE" id="PS50109"/>
    </source>
</evidence>
<keyword evidence="7" id="KW-0547">Nucleotide-binding</keyword>
<comment type="caution">
    <text evidence="15">The sequence shown here is derived from an EMBL/GenBank/DDBJ whole genome shotgun (WGS) entry which is preliminary data.</text>
</comment>
<dbReference type="InterPro" id="IPR005467">
    <property type="entry name" value="His_kinase_dom"/>
</dbReference>
<dbReference type="InterPro" id="IPR036890">
    <property type="entry name" value="HATPase_C_sf"/>
</dbReference>
<dbReference type="Gene3D" id="3.30.450.270">
    <property type="match status" value="1"/>
</dbReference>
<accession>A0A3L9M7A2</accession>
<dbReference type="Gene3D" id="3.30.450.40">
    <property type="match status" value="1"/>
</dbReference>
<dbReference type="Pfam" id="PF01590">
    <property type="entry name" value="GAF"/>
    <property type="match status" value="1"/>
</dbReference>
<dbReference type="GO" id="GO:0009881">
    <property type="term" value="F:photoreceptor activity"/>
    <property type="evidence" value="ECO:0007669"/>
    <property type="project" value="UniProtKB-KW"/>
</dbReference>
<dbReference type="AlphaFoldDB" id="A0A3L9M7A2"/>
<dbReference type="GO" id="GO:0000155">
    <property type="term" value="F:phosphorelay sensor kinase activity"/>
    <property type="evidence" value="ECO:0007669"/>
    <property type="project" value="InterPro"/>
</dbReference>
<dbReference type="InterPro" id="IPR013654">
    <property type="entry name" value="PAS_2"/>
</dbReference>
<dbReference type="GO" id="GO:0005524">
    <property type="term" value="F:ATP binding"/>
    <property type="evidence" value="ECO:0007669"/>
    <property type="project" value="UniProtKB-KW"/>
</dbReference>
<dbReference type="EC" id="2.7.13.3" evidence="3"/>
<evidence type="ECO:0000256" key="4">
    <source>
        <dbReference type="ARBA" id="ARBA00022543"/>
    </source>
</evidence>
<comment type="catalytic activity">
    <reaction evidence="1">
        <text>ATP + protein L-histidine = ADP + protein N-phospho-L-histidine.</text>
        <dbReference type="EC" id="2.7.13.3"/>
    </reaction>
</comment>
<dbReference type="Gene3D" id="3.30.565.10">
    <property type="entry name" value="Histidine kinase-like ATPase, C-terminal domain"/>
    <property type="match status" value="1"/>
</dbReference>
<evidence type="ECO:0000256" key="8">
    <source>
        <dbReference type="ARBA" id="ARBA00022777"/>
    </source>
</evidence>
<evidence type="ECO:0000256" key="5">
    <source>
        <dbReference type="ARBA" id="ARBA00022606"/>
    </source>
</evidence>
<dbReference type="InterPro" id="IPR029016">
    <property type="entry name" value="GAF-like_dom_sf"/>
</dbReference>
<dbReference type="SUPFAM" id="SSF55781">
    <property type="entry name" value="GAF domain-like"/>
    <property type="match status" value="2"/>
</dbReference>
<gene>
    <name evidence="15" type="ORF">EAH69_09265</name>
</gene>
<evidence type="ECO:0000256" key="1">
    <source>
        <dbReference type="ARBA" id="ARBA00000085"/>
    </source>
</evidence>
<dbReference type="CDD" id="cd00082">
    <property type="entry name" value="HisKA"/>
    <property type="match status" value="1"/>
</dbReference>
<proteinExistence type="inferred from homology"/>
<dbReference type="SMART" id="SM00387">
    <property type="entry name" value="HATPase_c"/>
    <property type="match status" value="1"/>
</dbReference>